<dbReference type="PROSITE" id="PS51186">
    <property type="entry name" value="GNAT"/>
    <property type="match status" value="1"/>
</dbReference>
<dbReference type="InterPro" id="IPR027365">
    <property type="entry name" value="GNAT_acetyltra_YdfB-like"/>
</dbReference>
<evidence type="ECO:0000259" key="1">
    <source>
        <dbReference type="PROSITE" id="PS51186"/>
    </source>
</evidence>
<dbReference type="HOGENOM" id="CLU_074296_0_1_9"/>
<dbReference type="Pfam" id="PF12746">
    <property type="entry name" value="GNAT_acetyltran"/>
    <property type="match status" value="1"/>
</dbReference>
<dbReference type="AlphaFoldDB" id="A0A089MXC6"/>
<reference evidence="2" key="1">
    <citation type="submission" date="2014-08" db="EMBL/GenBank/DDBJ databases">
        <title>Comparative genomics of the Paenibacillus odorifer group.</title>
        <authorList>
            <person name="den Bakker H.C."/>
            <person name="Tsai Y.-C.Y.-C."/>
            <person name="Martin N."/>
            <person name="Korlach J."/>
            <person name="Wiedmann M."/>
        </authorList>
    </citation>
    <scope>NUCLEOTIDE SEQUENCE [LARGE SCALE GENOMIC DNA]</scope>
    <source>
        <strain evidence="2">DSM 13188</strain>
    </source>
</reference>
<dbReference type="PANTHER" id="PTHR31143:SF2">
    <property type="entry name" value="FR47-LIKE DOMAIN-CONTAINING PROTEIN-RELATED"/>
    <property type="match status" value="1"/>
</dbReference>
<name>A0A089MXC6_PAEBO</name>
<keyword evidence="3" id="KW-1185">Reference proteome</keyword>
<dbReference type="InterPro" id="IPR016181">
    <property type="entry name" value="Acyl_CoA_acyltransferase"/>
</dbReference>
<sequence>MITELNKQDFYKIRHLTDPCKNIEARAIVNGMNPGRVYADHPAEPTAALIWIQGQQGYQVVGDARSAVFAEKLGEYMRTRIEPELQKQGINGVEIGAEMDTWDETLSAIFGDRYISADNQHVFCLGEQAGAIEFHADAVTIRPIDRELLTSSRLGNHSFVEEKILHYWESADVFLQQGLGYYAEHSNHAVSLCFSAFVAEETHAIDIETLEGYRKNNYGTIVAAALIQEFRRKGIRPYWDCTPENTGSIRIAQAIGMKPDFDYRIFWYRFS</sequence>
<dbReference type="Proteomes" id="UP000029518">
    <property type="component" value="Chromosome"/>
</dbReference>
<gene>
    <name evidence="2" type="ORF">PBOR_32205</name>
</gene>
<evidence type="ECO:0000313" key="2">
    <source>
        <dbReference type="EMBL" id="AIQ61054.1"/>
    </source>
</evidence>
<dbReference type="SUPFAM" id="SSF55729">
    <property type="entry name" value="Acyl-CoA N-acyltransferases (Nat)"/>
    <property type="match status" value="1"/>
</dbReference>
<dbReference type="EMBL" id="CP009285">
    <property type="protein sequence ID" value="AIQ61054.1"/>
    <property type="molecule type" value="Genomic_DNA"/>
</dbReference>
<evidence type="ECO:0000313" key="3">
    <source>
        <dbReference type="Proteomes" id="UP000029518"/>
    </source>
</evidence>
<proteinExistence type="predicted"/>
<protein>
    <submittedName>
        <fullName evidence="2">Acyl-CoA thioesterase</fullName>
    </submittedName>
</protein>
<accession>A0A089MXC6</accession>
<dbReference type="OrthoDB" id="2773476at2"/>
<dbReference type="KEGG" id="pbd:PBOR_32205"/>
<feature type="domain" description="N-acetyltransferase" evidence="1">
    <location>
        <begin position="139"/>
        <end position="271"/>
    </location>
</feature>
<dbReference type="InterPro" id="IPR000182">
    <property type="entry name" value="GNAT_dom"/>
</dbReference>
<dbReference type="Gene3D" id="3.40.630.30">
    <property type="match status" value="1"/>
</dbReference>
<dbReference type="PANTHER" id="PTHR31143">
    <property type="match status" value="1"/>
</dbReference>
<dbReference type="GO" id="GO:0016747">
    <property type="term" value="F:acyltransferase activity, transferring groups other than amino-acyl groups"/>
    <property type="evidence" value="ECO:0007669"/>
    <property type="project" value="InterPro"/>
</dbReference>
<organism evidence="2 3">
    <name type="scientific">Paenibacillus borealis</name>
    <dbReference type="NCBI Taxonomy" id="160799"/>
    <lineage>
        <taxon>Bacteria</taxon>
        <taxon>Bacillati</taxon>
        <taxon>Bacillota</taxon>
        <taxon>Bacilli</taxon>
        <taxon>Bacillales</taxon>
        <taxon>Paenibacillaceae</taxon>
        <taxon>Paenibacillus</taxon>
    </lineage>
</organism>